<organism evidence="2 3">
    <name type="scientific">Ligilactobacillus murinus DSM 20452 = NBRC 14221</name>
    <dbReference type="NCBI Taxonomy" id="1423772"/>
    <lineage>
        <taxon>Bacteria</taxon>
        <taxon>Bacillati</taxon>
        <taxon>Bacillota</taxon>
        <taxon>Bacilli</taxon>
        <taxon>Lactobacillales</taxon>
        <taxon>Lactobacillaceae</taxon>
        <taxon>Ligilactobacillus</taxon>
    </lineage>
</organism>
<dbReference type="GO" id="GO:0016853">
    <property type="term" value="F:isomerase activity"/>
    <property type="evidence" value="ECO:0007669"/>
    <property type="project" value="UniProtKB-KW"/>
</dbReference>
<dbReference type="SUPFAM" id="SSF51658">
    <property type="entry name" value="Xylose isomerase-like"/>
    <property type="match status" value="1"/>
</dbReference>
<evidence type="ECO:0000313" key="2">
    <source>
        <dbReference type="EMBL" id="KRM70313.1"/>
    </source>
</evidence>
<dbReference type="EMBL" id="AYYN01000176">
    <property type="protein sequence ID" value="KRM70313.1"/>
    <property type="molecule type" value="Genomic_DNA"/>
</dbReference>
<feature type="domain" description="Xylose isomerase-like TIM barrel" evidence="1">
    <location>
        <begin position="176"/>
        <end position="246"/>
    </location>
</feature>
<reference evidence="2 3" key="1">
    <citation type="journal article" date="2015" name="Genome Announc.">
        <title>Expanding the biotechnology potential of lactobacilli through comparative genomics of 213 strains and associated genera.</title>
        <authorList>
            <person name="Sun Z."/>
            <person name="Harris H.M."/>
            <person name="McCann A."/>
            <person name="Guo C."/>
            <person name="Argimon S."/>
            <person name="Zhang W."/>
            <person name="Yang X."/>
            <person name="Jeffery I.B."/>
            <person name="Cooney J.C."/>
            <person name="Kagawa T.F."/>
            <person name="Liu W."/>
            <person name="Song Y."/>
            <person name="Salvetti E."/>
            <person name="Wrobel A."/>
            <person name="Rasinkangas P."/>
            <person name="Parkhill J."/>
            <person name="Rea M.C."/>
            <person name="O'Sullivan O."/>
            <person name="Ritari J."/>
            <person name="Douillard F.P."/>
            <person name="Paul Ross R."/>
            <person name="Yang R."/>
            <person name="Briner A.E."/>
            <person name="Felis G.E."/>
            <person name="de Vos W.M."/>
            <person name="Barrangou R."/>
            <person name="Klaenhammer T.R."/>
            <person name="Caufield P.W."/>
            <person name="Cui Y."/>
            <person name="Zhang H."/>
            <person name="O'Toole P.W."/>
        </authorList>
    </citation>
    <scope>NUCLEOTIDE SEQUENCE [LARGE SCALE GENOMIC DNA]</scope>
    <source>
        <strain evidence="2 3">DSM 20452</strain>
    </source>
</reference>
<evidence type="ECO:0000259" key="1">
    <source>
        <dbReference type="Pfam" id="PF01261"/>
    </source>
</evidence>
<sequence>MKKIDLGLKASSDPEQIKDRLQYQPNVFEFYTAENDFTGDGLKRLAYGIDQVKDAGINHIVLHHPMRYREYFTELLTPEAKLPELYRFIEQSSLDLLQLAYDKNVQVLIHGSYSRQTAEFLSLYPNLEHAEEYVFKRLDHFKDLGKEHVMFENSISPVFYYGDETLDAKILAHDYRLAFDTSHCFIKWQGDNAKLMTALARLKQNIVHYHLVDSLGKTHDSLELGKGKIVWKNVLPLLNEDATNIFEIVLKDQTDALEQVNSFNYLKTLEEKLDVNI</sequence>
<keyword evidence="2" id="KW-0413">Isomerase</keyword>
<dbReference type="Gene3D" id="3.20.20.150">
    <property type="entry name" value="Divalent-metal-dependent TIM barrel enzymes"/>
    <property type="match status" value="1"/>
</dbReference>
<dbReference type="Pfam" id="PF01261">
    <property type="entry name" value="AP_endonuc_2"/>
    <property type="match status" value="1"/>
</dbReference>
<accession>A0A0R2B2C9</accession>
<dbReference type="RefSeq" id="WP_056960562.1">
    <property type="nucleotide sequence ID" value="NZ_AYYN01000176.1"/>
</dbReference>
<comment type="caution">
    <text evidence="2">The sequence shown here is derived from an EMBL/GenBank/DDBJ whole genome shotgun (WGS) entry which is preliminary data.</text>
</comment>
<dbReference type="Proteomes" id="UP000051612">
    <property type="component" value="Unassembled WGS sequence"/>
</dbReference>
<proteinExistence type="predicted"/>
<gene>
    <name evidence="2" type="ORF">FC48_GL001841</name>
</gene>
<evidence type="ECO:0000313" key="3">
    <source>
        <dbReference type="Proteomes" id="UP000051612"/>
    </source>
</evidence>
<name>A0A0R2B2C9_9LACO</name>
<protein>
    <submittedName>
        <fullName evidence="2">Xylose isomerase domain-containing protein</fullName>
    </submittedName>
</protein>
<dbReference type="InterPro" id="IPR013022">
    <property type="entry name" value="Xyl_isomerase-like_TIM-brl"/>
</dbReference>
<dbReference type="PATRIC" id="fig|1423772.3.peg.1963"/>
<dbReference type="InterPro" id="IPR036237">
    <property type="entry name" value="Xyl_isomerase-like_sf"/>
</dbReference>
<dbReference type="AlphaFoldDB" id="A0A0R2B2C9"/>